<evidence type="ECO:0000256" key="2">
    <source>
        <dbReference type="ARBA" id="ARBA00022803"/>
    </source>
</evidence>
<dbReference type="GO" id="GO:0006620">
    <property type="term" value="P:post-translational protein targeting to endoplasmic reticulum membrane"/>
    <property type="evidence" value="ECO:0007669"/>
    <property type="project" value="TreeGrafter"/>
</dbReference>
<dbReference type="InterPro" id="IPR011990">
    <property type="entry name" value="TPR-like_helical_dom_sf"/>
</dbReference>
<dbReference type="InterPro" id="IPR011009">
    <property type="entry name" value="Kinase-like_dom_sf"/>
</dbReference>
<feature type="region of interest" description="Disordered" evidence="4">
    <location>
        <begin position="469"/>
        <end position="488"/>
    </location>
</feature>
<evidence type="ECO:0000256" key="3">
    <source>
        <dbReference type="PROSITE-ProRule" id="PRU00339"/>
    </source>
</evidence>
<dbReference type="SUPFAM" id="SSF48452">
    <property type="entry name" value="TPR-like"/>
    <property type="match status" value="1"/>
</dbReference>
<dbReference type="PANTHER" id="PTHR45831">
    <property type="entry name" value="LD24721P"/>
    <property type="match status" value="1"/>
</dbReference>
<gene>
    <name evidence="6" type="ORF">ICL16_37615</name>
</gene>
<keyword evidence="1" id="KW-0677">Repeat</keyword>
<accession>A0A8J6XQW8</accession>
<feature type="repeat" description="TPR" evidence="3">
    <location>
        <begin position="520"/>
        <end position="553"/>
    </location>
</feature>
<dbReference type="GO" id="GO:0060090">
    <property type="term" value="F:molecular adaptor activity"/>
    <property type="evidence" value="ECO:0007669"/>
    <property type="project" value="TreeGrafter"/>
</dbReference>
<feature type="domain" description="Protein kinase" evidence="5">
    <location>
        <begin position="13"/>
        <end position="305"/>
    </location>
</feature>
<dbReference type="PROSITE" id="PS50011">
    <property type="entry name" value="PROTEIN_KINASE_DOM"/>
    <property type="match status" value="1"/>
</dbReference>
<dbReference type="RefSeq" id="WP_190836683.1">
    <property type="nucleotide sequence ID" value="NZ_CAWPPI010000111.1"/>
</dbReference>
<dbReference type="Gene3D" id="1.10.510.10">
    <property type="entry name" value="Transferase(Phosphotransferase) domain 1"/>
    <property type="match status" value="1"/>
</dbReference>
<protein>
    <submittedName>
        <fullName evidence="6">Tetratricopeptide repeat protein</fullName>
    </submittedName>
</protein>
<sequence length="609" mass="68676">MTILFCGSTGEQITLTNQINSSGEGTVWQTDRTGYLAKVYHFPDHERVEKLKVMVANPPKEPNSHLNHISFAWPKSLLKDSNGWVLGFLMPAITGSLELLNVYNSKRRMDLGLGVHWYFLHTVAQNIASIIQAIHAESYVIGDIKPQNILVNNRALPSIIDTDSFQVRHPHNGQVYRCLVGSDGFTPVELLGQDLSTVEQTEVHDCFRLAVIIYLLLFGEHPFKGQWTGKGDSPEPTELLRRGFWAYASNSLIQPGPHTIPLNVVHPEIQQCFLRCFNDGQTQPDLRPTAQEWKKALEVARNQLIACSSVDSHFYSQSYGRCYWCERASNLGVDIFPGRAIPIQMSVVNAPQSQSKIFAADNVSELLKEKGKEITVEGKVVTTNTHPDTNKYILNFGRRSPNSNYGYFRIVILSPNIQSLSEFIGIPLNSLTELVGRDIEVSGDIEIRQLKNRSYPQIVLTDPKLPTEKKESKPIVNTKRTRVSHQYPSTNKATAANKPLAKVKTHKTPNQPSNQVINLDQNYYKQGSDCVKLGDYHGAIQFYNQAIKLNPNNALFYRRRGNSFFYLKDYNMAIGDYQRALHLAPSDIKAKSNLTIALERLRNQNKGNL</sequence>
<reference evidence="6" key="1">
    <citation type="submission" date="2020-09" db="EMBL/GenBank/DDBJ databases">
        <title>Iningainema tapete sp. nov. (Scytonemataceae, Cyanobacteria) from greenhouses in central Florida (USA) produces two types of nodularin with biosynthetic potential for microcystin-LR and anabaenopeptins.</title>
        <authorList>
            <person name="Berthold D.E."/>
            <person name="Lefler F.W."/>
            <person name="Huang I.-S."/>
            <person name="Abdulla H."/>
            <person name="Zimba P.V."/>
            <person name="Laughinghouse H.D. IV."/>
        </authorList>
    </citation>
    <scope>NUCLEOTIDE SEQUENCE</scope>
    <source>
        <strain evidence="6">BLCCT55</strain>
    </source>
</reference>
<dbReference type="AlphaFoldDB" id="A0A8J6XQW8"/>
<feature type="repeat" description="TPR" evidence="3">
    <location>
        <begin position="554"/>
        <end position="587"/>
    </location>
</feature>
<keyword evidence="7" id="KW-1185">Reference proteome</keyword>
<comment type="caution">
    <text evidence="6">The sequence shown here is derived from an EMBL/GenBank/DDBJ whole genome shotgun (WGS) entry which is preliminary data.</text>
</comment>
<dbReference type="Pfam" id="PF13414">
    <property type="entry name" value="TPR_11"/>
    <property type="match status" value="1"/>
</dbReference>
<dbReference type="PANTHER" id="PTHR45831:SF2">
    <property type="entry name" value="LD24721P"/>
    <property type="match status" value="1"/>
</dbReference>
<evidence type="ECO:0000256" key="4">
    <source>
        <dbReference type="SAM" id="MobiDB-lite"/>
    </source>
</evidence>
<dbReference type="Gene3D" id="1.25.40.10">
    <property type="entry name" value="Tetratricopeptide repeat domain"/>
    <property type="match status" value="1"/>
</dbReference>
<dbReference type="GO" id="GO:0016020">
    <property type="term" value="C:membrane"/>
    <property type="evidence" value="ECO:0007669"/>
    <property type="project" value="TreeGrafter"/>
</dbReference>
<dbReference type="GO" id="GO:0005524">
    <property type="term" value="F:ATP binding"/>
    <property type="evidence" value="ECO:0007669"/>
    <property type="project" value="InterPro"/>
</dbReference>
<proteinExistence type="predicted"/>
<name>A0A8J6XQW8_9CYAN</name>
<keyword evidence="2 3" id="KW-0802">TPR repeat</keyword>
<dbReference type="Proteomes" id="UP000629098">
    <property type="component" value="Unassembled WGS sequence"/>
</dbReference>
<dbReference type="GO" id="GO:0072380">
    <property type="term" value="C:TRC complex"/>
    <property type="evidence" value="ECO:0007669"/>
    <property type="project" value="TreeGrafter"/>
</dbReference>
<dbReference type="SMART" id="SM00028">
    <property type="entry name" value="TPR"/>
    <property type="match status" value="2"/>
</dbReference>
<dbReference type="Pfam" id="PF00069">
    <property type="entry name" value="Pkinase"/>
    <property type="match status" value="1"/>
</dbReference>
<dbReference type="SUPFAM" id="SSF56112">
    <property type="entry name" value="Protein kinase-like (PK-like)"/>
    <property type="match status" value="1"/>
</dbReference>
<organism evidence="6 7">
    <name type="scientific">Iningainema tapete BLCC-T55</name>
    <dbReference type="NCBI Taxonomy" id="2748662"/>
    <lineage>
        <taxon>Bacteria</taxon>
        <taxon>Bacillati</taxon>
        <taxon>Cyanobacteriota</taxon>
        <taxon>Cyanophyceae</taxon>
        <taxon>Nostocales</taxon>
        <taxon>Scytonemataceae</taxon>
        <taxon>Iningainema tapete</taxon>
    </lineage>
</organism>
<dbReference type="InterPro" id="IPR047150">
    <property type="entry name" value="SGT"/>
</dbReference>
<evidence type="ECO:0000313" key="6">
    <source>
        <dbReference type="EMBL" id="MBD2777611.1"/>
    </source>
</evidence>
<evidence type="ECO:0000313" key="7">
    <source>
        <dbReference type="Proteomes" id="UP000629098"/>
    </source>
</evidence>
<dbReference type="PROSITE" id="PS50005">
    <property type="entry name" value="TPR"/>
    <property type="match status" value="2"/>
</dbReference>
<dbReference type="GO" id="GO:0004672">
    <property type="term" value="F:protein kinase activity"/>
    <property type="evidence" value="ECO:0007669"/>
    <property type="project" value="InterPro"/>
</dbReference>
<dbReference type="InterPro" id="IPR000719">
    <property type="entry name" value="Prot_kinase_dom"/>
</dbReference>
<dbReference type="InterPro" id="IPR019734">
    <property type="entry name" value="TPR_rpt"/>
</dbReference>
<dbReference type="EMBL" id="JACXAE010000111">
    <property type="protein sequence ID" value="MBD2777611.1"/>
    <property type="molecule type" value="Genomic_DNA"/>
</dbReference>
<evidence type="ECO:0000256" key="1">
    <source>
        <dbReference type="ARBA" id="ARBA00022737"/>
    </source>
</evidence>
<evidence type="ECO:0000259" key="5">
    <source>
        <dbReference type="PROSITE" id="PS50011"/>
    </source>
</evidence>